<keyword evidence="3" id="KW-1185">Reference proteome</keyword>
<feature type="domain" description="DUF4007" evidence="1">
    <location>
        <begin position="11"/>
        <end position="288"/>
    </location>
</feature>
<organism evidence="2 3">
    <name type="scientific">Dawidia cretensis</name>
    <dbReference type="NCBI Taxonomy" id="2782350"/>
    <lineage>
        <taxon>Bacteria</taxon>
        <taxon>Pseudomonadati</taxon>
        <taxon>Bacteroidota</taxon>
        <taxon>Cytophagia</taxon>
        <taxon>Cytophagales</taxon>
        <taxon>Chryseotaleaceae</taxon>
        <taxon>Dawidia</taxon>
    </lineage>
</organism>
<sequence length="290" mass="33797">MIMTNHLKLTFSGHESFQCRHLWLKKGYDYKAREKFFNSEDAVVELGVGKNMVSSIRYWMKAFNLLTVDEKLTAFAHKLFADDGWDPYLEDEASLWLLHYQLVKNGYASIYSIIFNELRREKIEFTKENFISFIKRKSESEKFQVNEKTLNDDFSVLLRMYMRIDSSKEKEDTFSGLLSELDLIKAYSKGKDDFFIVENGERNEIPEEVLLFAILDADTFDMSVNMNNIEHDYNSPGAIFALSRAGIVAKIESLTEKFSDLVYNDNAGVKELQFKRKKTATAIMNHYYAN</sequence>
<dbReference type="InterPro" id="IPR025248">
    <property type="entry name" value="DUF4007"/>
</dbReference>
<gene>
    <name evidence="2" type="ORF">KK062_29020</name>
</gene>
<evidence type="ECO:0000259" key="1">
    <source>
        <dbReference type="Pfam" id="PF13182"/>
    </source>
</evidence>
<dbReference type="EMBL" id="JAHESE010000059">
    <property type="protein sequence ID" value="MBT1712320.1"/>
    <property type="molecule type" value="Genomic_DNA"/>
</dbReference>
<evidence type="ECO:0000313" key="3">
    <source>
        <dbReference type="Proteomes" id="UP001319080"/>
    </source>
</evidence>
<proteinExistence type="predicted"/>
<dbReference type="AlphaFoldDB" id="A0AAP2GWF8"/>
<accession>A0AAP2GWF8</accession>
<name>A0AAP2GWF8_9BACT</name>
<comment type="caution">
    <text evidence="2">The sequence shown here is derived from an EMBL/GenBank/DDBJ whole genome shotgun (WGS) entry which is preliminary data.</text>
</comment>
<reference evidence="2 3" key="1">
    <citation type="submission" date="2021-05" db="EMBL/GenBank/DDBJ databases">
        <title>A Polyphasic approach of four new species of the genus Ohtaekwangia: Ohtaekwangia histidinii sp. nov., Ohtaekwangia cretensis sp. nov., Ohtaekwangia indiensis sp. nov., Ohtaekwangia reichenbachii sp. nov. from diverse environment.</title>
        <authorList>
            <person name="Octaviana S."/>
        </authorList>
    </citation>
    <scope>NUCLEOTIDE SEQUENCE [LARGE SCALE GENOMIC DNA]</scope>
    <source>
        <strain evidence="2 3">PWU5</strain>
    </source>
</reference>
<protein>
    <submittedName>
        <fullName evidence="2">DUF4007 family protein</fullName>
    </submittedName>
</protein>
<dbReference type="Pfam" id="PF13182">
    <property type="entry name" value="DUF4007"/>
    <property type="match status" value="1"/>
</dbReference>
<dbReference type="Proteomes" id="UP001319080">
    <property type="component" value="Unassembled WGS sequence"/>
</dbReference>
<evidence type="ECO:0000313" key="2">
    <source>
        <dbReference type="EMBL" id="MBT1712320.1"/>
    </source>
</evidence>